<comment type="similarity">
    <text evidence="1">Belongs to the peptidase S58 family.</text>
</comment>
<name>A0A4Q9VTJ2_9HYPH</name>
<evidence type="ECO:0000256" key="1">
    <source>
        <dbReference type="ARBA" id="ARBA00007068"/>
    </source>
</evidence>
<dbReference type="Pfam" id="PF03576">
    <property type="entry name" value="Peptidase_S58"/>
    <property type="match status" value="1"/>
</dbReference>
<dbReference type="InterPro" id="IPR016117">
    <property type="entry name" value="ArgJ-like_dom_sf"/>
</dbReference>
<accession>A0A4Q9VTJ2</accession>
<dbReference type="CDD" id="cd02252">
    <property type="entry name" value="nylC_like"/>
    <property type="match status" value="1"/>
</dbReference>
<dbReference type="RefSeq" id="WP_131309138.1">
    <property type="nucleotide sequence ID" value="NZ_SJFN01000012.1"/>
</dbReference>
<proteinExistence type="inferred from homology"/>
<gene>
    <name evidence="2" type="ORF">EYW49_09715</name>
</gene>
<dbReference type="Proteomes" id="UP000292781">
    <property type="component" value="Unassembled WGS sequence"/>
</dbReference>
<organism evidence="2 3">
    <name type="scientific">Siculibacillus lacustris</name>
    <dbReference type="NCBI Taxonomy" id="1549641"/>
    <lineage>
        <taxon>Bacteria</taxon>
        <taxon>Pseudomonadati</taxon>
        <taxon>Pseudomonadota</taxon>
        <taxon>Alphaproteobacteria</taxon>
        <taxon>Hyphomicrobiales</taxon>
        <taxon>Ancalomicrobiaceae</taxon>
        <taxon>Siculibacillus</taxon>
    </lineage>
</organism>
<reference evidence="2 3" key="1">
    <citation type="submission" date="2019-02" db="EMBL/GenBank/DDBJ databases">
        <title>Siculibacillus lacustris gen. nov., sp. nov., a new rosette-forming bacterium isolated from a freshwater crater lake (Lake St. Ana, Romania).</title>
        <authorList>
            <person name="Felfoldi T."/>
            <person name="Marton Z."/>
            <person name="Szabo A."/>
            <person name="Mentes A."/>
            <person name="Boka K."/>
            <person name="Marialigeti K."/>
            <person name="Mathe I."/>
            <person name="Koncz M."/>
            <person name="Schumann P."/>
            <person name="Toth E."/>
        </authorList>
    </citation>
    <scope>NUCLEOTIDE SEQUENCE [LARGE SCALE GENOMIC DNA]</scope>
    <source>
        <strain evidence="2 3">SA-279</strain>
    </source>
</reference>
<dbReference type="GO" id="GO:0004177">
    <property type="term" value="F:aminopeptidase activity"/>
    <property type="evidence" value="ECO:0007669"/>
    <property type="project" value="TreeGrafter"/>
</dbReference>
<sequence>MPGPTNSLVDVAGLAVGHADDPRLRTGVTVVIAETPVVASCHVMGGAPGTRETDLLAARQTVGAIDAVVLSGGSAFGLDAASGVQAALRARGRGFAVGDVRVPIVPAAVLFDLLDGGPKDWGDDPPWRALGRAAIDAASTRSVPLGSVGAGRGATTADLRGGIGSASVVLDNGVTVAALVAVNAVGTATIGDSGHFWAAPHEIGDEFGGLGLPHPWPADAVRLRLKAAARPGTATTLAVVATDAALTKAECERLAVQAHDGFARALWPAHTPLDGDIVFALATGAHPLAEPLADRVALGIAAVEVVARAIARGVHAARSAPGDALPAWDDLWVEEPTPPPLVL</sequence>
<keyword evidence="3" id="KW-1185">Reference proteome</keyword>
<protein>
    <submittedName>
        <fullName evidence="2">S58 family peptidase</fullName>
    </submittedName>
</protein>
<evidence type="ECO:0000313" key="3">
    <source>
        <dbReference type="Proteomes" id="UP000292781"/>
    </source>
</evidence>
<dbReference type="OrthoDB" id="9808347at2"/>
<comment type="caution">
    <text evidence="2">The sequence shown here is derived from an EMBL/GenBank/DDBJ whole genome shotgun (WGS) entry which is preliminary data.</text>
</comment>
<dbReference type="Gene3D" id="3.60.70.12">
    <property type="entry name" value="L-amino peptidase D-ALA esterase/amidase"/>
    <property type="match status" value="1"/>
</dbReference>
<dbReference type="PANTHER" id="PTHR36512:SF3">
    <property type="entry name" value="BLR5678 PROTEIN"/>
    <property type="match status" value="1"/>
</dbReference>
<dbReference type="EMBL" id="SJFN01000012">
    <property type="protein sequence ID" value="TBW38286.1"/>
    <property type="molecule type" value="Genomic_DNA"/>
</dbReference>
<dbReference type="SUPFAM" id="SSF56266">
    <property type="entry name" value="DmpA/ArgJ-like"/>
    <property type="match status" value="1"/>
</dbReference>
<dbReference type="PANTHER" id="PTHR36512">
    <property type="entry name" value="D-AMINOPEPTIDASE"/>
    <property type="match status" value="1"/>
</dbReference>
<dbReference type="AlphaFoldDB" id="A0A4Q9VTJ2"/>
<evidence type="ECO:0000313" key="2">
    <source>
        <dbReference type="EMBL" id="TBW38286.1"/>
    </source>
</evidence>
<dbReference type="InterPro" id="IPR005321">
    <property type="entry name" value="Peptidase_S58_DmpA"/>
</dbReference>